<evidence type="ECO:0000256" key="2">
    <source>
        <dbReference type="ARBA" id="ARBA00023125"/>
    </source>
</evidence>
<dbReference type="PANTHER" id="PTHR31719:SF176">
    <property type="entry name" value="NAC DOMAIN CONTAINING PROTEIN 84"/>
    <property type="match status" value="1"/>
</dbReference>
<dbReference type="SUPFAM" id="SSF101941">
    <property type="entry name" value="NAC domain"/>
    <property type="match status" value="1"/>
</dbReference>
<dbReference type="PANTHER" id="PTHR31719">
    <property type="entry name" value="NAC TRANSCRIPTION FACTOR 56"/>
    <property type="match status" value="1"/>
</dbReference>
<keyword evidence="7" id="KW-1185">Reference proteome</keyword>
<dbReference type="InterPro" id="IPR036093">
    <property type="entry name" value="NAC_dom_sf"/>
</dbReference>
<keyword evidence="2" id="KW-0238">DNA-binding</keyword>
<dbReference type="RefSeq" id="XP_022928512.1">
    <property type="nucleotide sequence ID" value="XM_023072744.1"/>
</dbReference>
<dbReference type="PROSITE" id="PS51005">
    <property type="entry name" value="NAC"/>
    <property type="match status" value="1"/>
</dbReference>
<protein>
    <submittedName>
        <fullName evidence="8">NAC domain-containing protein 83-like isoform X1</fullName>
    </submittedName>
    <submittedName>
        <fullName evidence="9">NAC domain-containing protein 83-like isoform X2</fullName>
    </submittedName>
</protein>
<dbReference type="GO" id="GO:0003677">
    <property type="term" value="F:DNA binding"/>
    <property type="evidence" value="ECO:0007669"/>
    <property type="project" value="UniProtKB-KW"/>
</dbReference>
<feature type="domain" description="NAC" evidence="6">
    <location>
        <begin position="16"/>
        <end position="165"/>
    </location>
</feature>
<name>A0A6J1EK55_CUCMO</name>
<dbReference type="Gene3D" id="2.170.150.80">
    <property type="entry name" value="NAC domain"/>
    <property type="match status" value="1"/>
</dbReference>
<evidence type="ECO:0000256" key="3">
    <source>
        <dbReference type="ARBA" id="ARBA00023163"/>
    </source>
</evidence>
<evidence type="ECO:0000256" key="4">
    <source>
        <dbReference type="ARBA" id="ARBA00023242"/>
    </source>
</evidence>
<evidence type="ECO:0000256" key="1">
    <source>
        <dbReference type="ARBA" id="ARBA00023015"/>
    </source>
</evidence>
<gene>
    <name evidence="8 9" type="primary">LOC111435299</name>
</gene>
<dbReference type="Pfam" id="PF02365">
    <property type="entry name" value="NAM"/>
    <property type="match status" value="1"/>
</dbReference>
<dbReference type="RefSeq" id="XP_022928513.1">
    <property type="nucleotide sequence ID" value="XM_023072745.1"/>
</dbReference>
<dbReference type="Proteomes" id="UP000504609">
    <property type="component" value="Unplaced"/>
</dbReference>
<feature type="compositionally biased region" description="Low complexity" evidence="5">
    <location>
        <begin position="199"/>
        <end position="216"/>
    </location>
</feature>
<evidence type="ECO:0000259" key="6">
    <source>
        <dbReference type="PROSITE" id="PS51005"/>
    </source>
</evidence>
<evidence type="ECO:0000256" key="5">
    <source>
        <dbReference type="SAM" id="MobiDB-lite"/>
    </source>
</evidence>
<dbReference type="AlphaFoldDB" id="A0A6J1EK55"/>
<keyword evidence="3" id="KW-0804">Transcription</keyword>
<dbReference type="GeneID" id="111435299"/>
<proteinExistence type="predicted"/>
<evidence type="ECO:0000313" key="9">
    <source>
        <dbReference type="RefSeq" id="XP_022928513.1"/>
    </source>
</evidence>
<evidence type="ECO:0000313" key="7">
    <source>
        <dbReference type="Proteomes" id="UP000504609"/>
    </source>
</evidence>
<reference evidence="8 9" key="1">
    <citation type="submission" date="2025-04" db="UniProtKB">
        <authorList>
            <consortium name="RefSeq"/>
        </authorList>
    </citation>
    <scope>IDENTIFICATION</scope>
    <source>
        <tissue evidence="8 9">Young leaves</tissue>
    </source>
</reference>
<keyword evidence="1" id="KW-0805">Transcription regulation</keyword>
<dbReference type="GO" id="GO:0006355">
    <property type="term" value="P:regulation of DNA-templated transcription"/>
    <property type="evidence" value="ECO:0007669"/>
    <property type="project" value="InterPro"/>
</dbReference>
<keyword evidence="4" id="KW-0539">Nucleus</keyword>
<feature type="region of interest" description="Disordered" evidence="5">
    <location>
        <begin position="192"/>
        <end position="225"/>
    </location>
</feature>
<evidence type="ECO:0000313" key="8">
    <source>
        <dbReference type="RefSeq" id="XP_022928512.1"/>
    </source>
</evidence>
<sequence>MEKTSNFVINGGMMRLPVGYRFCPTDEELVEHYLKRKAFDLPLPASVIPDFDVFLTDPSAFPGDFKEKRFFFSKQRSLLRRNTGCGIWKSTGKEKLIVNQGINKVVGLRKSLVFYESKVSERTATTRWVMHEYRLPRSGSVSATTTPNSTQLEMEDWAVYSLFQKRRRPKKKEGRKVAQGSVMGLLRVEENGGEFSQPCSSCSSGVTQVSSNGTESTDQEESSSDLGLGLGLGLGFSSSYYEAHVRGV</sequence>
<dbReference type="KEGG" id="cmos:111435299"/>
<dbReference type="InterPro" id="IPR003441">
    <property type="entry name" value="NAC-dom"/>
</dbReference>
<accession>A0A6J1EK55</accession>
<organism evidence="7 8">
    <name type="scientific">Cucurbita moschata</name>
    <name type="common">Winter crookneck squash</name>
    <name type="synonym">Cucurbita pepo var. moschata</name>
    <dbReference type="NCBI Taxonomy" id="3662"/>
    <lineage>
        <taxon>Eukaryota</taxon>
        <taxon>Viridiplantae</taxon>
        <taxon>Streptophyta</taxon>
        <taxon>Embryophyta</taxon>
        <taxon>Tracheophyta</taxon>
        <taxon>Spermatophyta</taxon>
        <taxon>Magnoliopsida</taxon>
        <taxon>eudicotyledons</taxon>
        <taxon>Gunneridae</taxon>
        <taxon>Pentapetalae</taxon>
        <taxon>rosids</taxon>
        <taxon>fabids</taxon>
        <taxon>Cucurbitales</taxon>
        <taxon>Cucurbitaceae</taxon>
        <taxon>Cucurbiteae</taxon>
        <taxon>Cucurbita</taxon>
    </lineage>
</organism>